<dbReference type="Proteomes" id="UP000233722">
    <property type="component" value="Unassembled WGS sequence"/>
</dbReference>
<sequence>MHHPPYGFYYMGCIICTGDSVKKIIDGQRRLTSLTLLIIYLNNLQKGHIGHFVLI</sequence>
<protein>
    <recommendedName>
        <fullName evidence="3">DUF262 domain-containing protein</fullName>
    </recommendedName>
</protein>
<evidence type="ECO:0000313" key="2">
    <source>
        <dbReference type="Proteomes" id="UP000233722"/>
    </source>
</evidence>
<name>A0A2N3QR74_9BIFI</name>
<evidence type="ECO:0000313" key="1">
    <source>
        <dbReference type="EMBL" id="PKU94373.1"/>
    </source>
</evidence>
<evidence type="ECO:0008006" key="3">
    <source>
        <dbReference type="Google" id="ProtNLM"/>
    </source>
</evidence>
<comment type="caution">
    <text evidence="1">The sequence shown here is derived from an EMBL/GenBank/DDBJ whole genome shotgun (WGS) entry which is preliminary data.</text>
</comment>
<dbReference type="AlphaFoldDB" id="A0A2N3QR74"/>
<dbReference type="EMBL" id="PCHA01000019">
    <property type="protein sequence ID" value="PKU94373.1"/>
    <property type="molecule type" value="Genomic_DNA"/>
</dbReference>
<organism evidence="1 2">
    <name type="scientific">Bifidobacterium pseudolongum subsp. globosum</name>
    <dbReference type="NCBI Taxonomy" id="1690"/>
    <lineage>
        <taxon>Bacteria</taxon>
        <taxon>Bacillati</taxon>
        <taxon>Actinomycetota</taxon>
        <taxon>Actinomycetes</taxon>
        <taxon>Bifidobacteriales</taxon>
        <taxon>Bifidobacteriaceae</taxon>
        <taxon>Bifidobacterium</taxon>
    </lineage>
</organism>
<reference evidence="1 2" key="1">
    <citation type="submission" date="2017-10" db="EMBL/GenBank/DDBJ databases">
        <title>Bifidobacterium genomics.</title>
        <authorList>
            <person name="Lugli G.A."/>
            <person name="Milani C."/>
            <person name="Mancabelli L."/>
        </authorList>
    </citation>
    <scope>NUCLEOTIDE SEQUENCE [LARGE SCALE GENOMIC DNA]</scope>
    <source>
        <strain evidence="1 2">1747B</strain>
    </source>
</reference>
<gene>
    <name evidence="1" type="ORF">CQR45_1201</name>
</gene>
<accession>A0A2N3QR74</accession>
<proteinExistence type="predicted"/>